<proteinExistence type="predicted"/>
<keyword evidence="2" id="KW-1185">Reference proteome</keyword>
<name>A0AAV4TJF9_CAEEX</name>
<gene>
    <name evidence="1" type="ORF">CEXT_338791</name>
</gene>
<evidence type="ECO:0000313" key="1">
    <source>
        <dbReference type="EMBL" id="GIY45532.1"/>
    </source>
</evidence>
<organism evidence="1 2">
    <name type="scientific">Caerostris extrusa</name>
    <name type="common">Bark spider</name>
    <name type="synonym">Caerostris bankana</name>
    <dbReference type="NCBI Taxonomy" id="172846"/>
    <lineage>
        <taxon>Eukaryota</taxon>
        <taxon>Metazoa</taxon>
        <taxon>Ecdysozoa</taxon>
        <taxon>Arthropoda</taxon>
        <taxon>Chelicerata</taxon>
        <taxon>Arachnida</taxon>
        <taxon>Araneae</taxon>
        <taxon>Araneomorphae</taxon>
        <taxon>Entelegynae</taxon>
        <taxon>Araneoidea</taxon>
        <taxon>Araneidae</taxon>
        <taxon>Caerostris</taxon>
    </lineage>
</organism>
<evidence type="ECO:0000313" key="2">
    <source>
        <dbReference type="Proteomes" id="UP001054945"/>
    </source>
</evidence>
<comment type="caution">
    <text evidence="1">The sequence shown here is derived from an EMBL/GenBank/DDBJ whole genome shotgun (WGS) entry which is preliminary data.</text>
</comment>
<dbReference type="AlphaFoldDB" id="A0AAV4TJF9"/>
<dbReference type="Proteomes" id="UP001054945">
    <property type="component" value="Unassembled WGS sequence"/>
</dbReference>
<protein>
    <submittedName>
        <fullName evidence="1">Uncharacterized protein</fullName>
    </submittedName>
</protein>
<sequence>MRIPFFPENRLSYVGPIDSIPCNIYRCPQERTIWLRNPELSILAENSWELLIPPTLDAVVVWYVMILCVKHSFGCIAMEEMLDSHLQKDIDMGAAFVSGLMRGLK</sequence>
<dbReference type="EMBL" id="BPLR01011282">
    <property type="protein sequence ID" value="GIY45532.1"/>
    <property type="molecule type" value="Genomic_DNA"/>
</dbReference>
<reference evidence="1 2" key="1">
    <citation type="submission" date="2021-06" db="EMBL/GenBank/DDBJ databases">
        <title>Caerostris extrusa draft genome.</title>
        <authorList>
            <person name="Kono N."/>
            <person name="Arakawa K."/>
        </authorList>
    </citation>
    <scope>NUCLEOTIDE SEQUENCE [LARGE SCALE GENOMIC DNA]</scope>
</reference>
<accession>A0AAV4TJF9</accession>